<keyword evidence="4" id="KW-0233">DNA recombination</keyword>
<dbReference type="EMBL" id="QWEI01000003">
    <property type="protein sequence ID" value="RHW37447.1"/>
    <property type="molecule type" value="Genomic_DNA"/>
</dbReference>
<dbReference type="PROSITE" id="PS51900">
    <property type="entry name" value="CB"/>
    <property type="match status" value="1"/>
</dbReference>
<name>A0A396SCL4_9BACL</name>
<organism evidence="8 9">
    <name type="scientific">Ureibacillus yapensis</name>
    <dbReference type="NCBI Taxonomy" id="2304605"/>
    <lineage>
        <taxon>Bacteria</taxon>
        <taxon>Bacillati</taxon>
        <taxon>Bacillota</taxon>
        <taxon>Bacilli</taxon>
        <taxon>Bacillales</taxon>
        <taxon>Caryophanaceae</taxon>
        <taxon>Ureibacillus</taxon>
    </lineage>
</organism>
<comment type="similarity">
    <text evidence="1">Belongs to the 'phage' integrase family.</text>
</comment>
<dbReference type="InterPro" id="IPR044068">
    <property type="entry name" value="CB"/>
</dbReference>
<dbReference type="InterPro" id="IPR050808">
    <property type="entry name" value="Phage_Integrase"/>
</dbReference>
<dbReference type="RefSeq" id="WP_118875836.1">
    <property type="nucleotide sequence ID" value="NZ_QWEI01000003.1"/>
</dbReference>
<evidence type="ECO:0000259" key="7">
    <source>
        <dbReference type="PROSITE" id="PS51900"/>
    </source>
</evidence>
<dbReference type="InterPro" id="IPR013762">
    <property type="entry name" value="Integrase-like_cat_sf"/>
</dbReference>
<reference evidence="8 9" key="1">
    <citation type="submission" date="2018-08" db="EMBL/GenBank/DDBJ databases">
        <title>Lysinibacillus sp. YLB-03 draft genome sequence.</title>
        <authorList>
            <person name="Yu L."/>
        </authorList>
    </citation>
    <scope>NUCLEOTIDE SEQUENCE [LARGE SCALE GENOMIC DNA]</scope>
    <source>
        <strain evidence="8 9">YLB-03</strain>
    </source>
</reference>
<dbReference type="GO" id="GO:0006310">
    <property type="term" value="P:DNA recombination"/>
    <property type="evidence" value="ECO:0007669"/>
    <property type="project" value="UniProtKB-KW"/>
</dbReference>
<evidence type="ECO:0000256" key="5">
    <source>
        <dbReference type="PROSITE-ProRule" id="PRU01248"/>
    </source>
</evidence>
<protein>
    <submittedName>
        <fullName evidence="8">Integrase</fullName>
    </submittedName>
</protein>
<dbReference type="InterPro" id="IPR002104">
    <property type="entry name" value="Integrase_catalytic"/>
</dbReference>
<evidence type="ECO:0000256" key="2">
    <source>
        <dbReference type="ARBA" id="ARBA00022908"/>
    </source>
</evidence>
<keyword evidence="9" id="KW-1185">Reference proteome</keyword>
<comment type="caution">
    <text evidence="8">The sequence shown here is derived from an EMBL/GenBank/DDBJ whole genome shotgun (WGS) entry which is preliminary data.</text>
</comment>
<dbReference type="Gene3D" id="1.10.443.10">
    <property type="entry name" value="Intergrase catalytic core"/>
    <property type="match status" value="1"/>
</dbReference>
<proteinExistence type="inferred from homology"/>
<keyword evidence="3 5" id="KW-0238">DNA-binding</keyword>
<evidence type="ECO:0000256" key="3">
    <source>
        <dbReference type="ARBA" id="ARBA00023125"/>
    </source>
</evidence>
<dbReference type="OrthoDB" id="2756169at2"/>
<dbReference type="AlphaFoldDB" id="A0A396SCL4"/>
<dbReference type="Pfam" id="PF00589">
    <property type="entry name" value="Phage_integrase"/>
    <property type="match status" value="1"/>
</dbReference>
<dbReference type="SUPFAM" id="SSF56349">
    <property type="entry name" value="DNA breaking-rejoining enzymes"/>
    <property type="match status" value="1"/>
</dbReference>
<evidence type="ECO:0000313" key="8">
    <source>
        <dbReference type="EMBL" id="RHW37447.1"/>
    </source>
</evidence>
<sequence length="467" mass="53465">MNNNITVKSTLEEAYLAQESVSVWSANSKKAYRRNIKLIAEHMKSVGLEPIIENVTYDYGKKWLKDHYGTFQPSTLNQRKSTIPSLFSHLNNEGIITGNPFLNLEIEDYSAESHLSKDLNLVELYQVYKAAHELQSEGVNVLAPILTDIYTGLRSTNLKELKVNSLDHESSALNITLDKMEVNFQEEEKRINSKNREGFLPLPPKAMSVLVESAEGKEPEDALLYGLRGKAFANKQMNYIVRKICEHLGWIIKTSVTEKEGVNTGSKITKTDKYFTPHGLRYSVATIFHDMGVEDNAIRMLLLHSKKTTQGVLSRYFRKDSREVKQLRIAQLLLETVLETALEMEEKFNVEMDLESIYEQLPVAFENQKKNAYYINVFKDDIIRFTFSRKMEQMLSTTTDHSNSLFHTAEGINVAPTHSMAPIYPYQQYGLQPTGYPMAPPQMNYNYPPQPPTGHYPPYFYGPYAKK</sequence>
<feature type="domain" description="Core-binding (CB)" evidence="7">
    <location>
        <begin position="6"/>
        <end position="91"/>
    </location>
</feature>
<dbReference type="Gene3D" id="1.10.150.130">
    <property type="match status" value="1"/>
</dbReference>
<evidence type="ECO:0000256" key="4">
    <source>
        <dbReference type="ARBA" id="ARBA00023172"/>
    </source>
</evidence>
<dbReference type="PANTHER" id="PTHR30629:SF2">
    <property type="entry name" value="PROPHAGE INTEGRASE INTS-RELATED"/>
    <property type="match status" value="1"/>
</dbReference>
<dbReference type="InterPro" id="IPR011010">
    <property type="entry name" value="DNA_brk_join_enz"/>
</dbReference>
<keyword evidence="2" id="KW-0229">DNA integration</keyword>
<dbReference type="InterPro" id="IPR010998">
    <property type="entry name" value="Integrase_recombinase_N"/>
</dbReference>
<evidence type="ECO:0000259" key="6">
    <source>
        <dbReference type="PROSITE" id="PS51898"/>
    </source>
</evidence>
<evidence type="ECO:0000313" key="9">
    <source>
        <dbReference type="Proteomes" id="UP000265692"/>
    </source>
</evidence>
<dbReference type="PANTHER" id="PTHR30629">
    <property type="entry name" value="PROPHAGE INTEGRASE"/>
    <property type="match status" value="1"/>
</dbReference>
<gene>
    <name evidence="8" type="ORF">D1B33_07850</name>
</gene>
<accession>A0A396SCL4</accession>
<dbReference type="PROSITE" id="PS51898">
    <property type="entry name" value="TYR_RECOMBINASE"/>
    <property type="match status" value="1"/>
</dbReference>
<dbReference type="Proteomes" id="UP000265692">
    <property type="component" value="Unassembled WGS sequence"/>
</dbReference>
<dbReference type="GO" id="GO:0015074">
    <property type="term" value="P:DNA integration"/>
    <property type="evidence" value="ECO:0007669"/>
    <property type="project" value="UniProtKB-KW"/>
</dbReference>
<feature type="domain" description="Tyr recombinase" evidence="6">
    <location>
        <begin position="114"/>
        <end position="329"/>
    </location>
</feature>
<evidence type="ECO:0000256" key="1">
    <source>
        <dbReference type="ARBA" id="ARBA00008857"/>
    </source>
</evidence>
<dbReference type="GO" id="GO:0003677">
    <property type="term" value="F:DNA binding"/>
    <property type="evidence" value="ECO:0007669"/>
    <property type="project" value="UniProtKB-UniRule"/>
</dbReference>